<evidence type="ECO:0000313" key="1">
    <source>
        <dbReference type="EMBL" id="EET61404.1"/>
    </source>
</evidence>
<reference evidence="1" key="1">
    <citation type="submission" date="2009-07" db="EMBL/GenBank/DDBJ databases">
        <authorList>
            <person name="Weinstock G."/>
            <person name="Sodergren E."/>
            <person name="Clifton S."/>
            <person name="Fulton L."/>
            <person name="Fulton B."/>
            <person name="Courtney L."/>
            <person name="Fronick C."/>
            <person name="Harrison M."/>
            <person name="Strong C."/>
            <person name="Farmer C."/>
            <person name="Delahaunty K."/>
            <person name="Markovic C."/>
            <person name="Hall O."/>
            <person name="Minx P."/>
            <person name="Tomlinson C."/>
            <person name="Mitreva M."/>
            <person name="Nelson J."/>
            <person name="Hou S."/>
            <person name="Wollam A."/>
            <person name="Pepin K.H."/>
            <person name="Johnson M."/>
            <person name="Bhonagiri V."/>
            <person name="Nash W.E."/>
            <person name="Warren W."/>
            <person name="Chinwalla A."/>
            <person name="Mardis E.R."/>
            <person name="Wilson R.K."/>
        </authorList>
    </citation>
    <scope>NUCLEOTIDE SEQUENCE [LARGE SCALE GENOMIC DNA]</scope>
    <source>
        <strain evidence="1">DSM 14469</strain>
    </source>
</reference>
<protein>
    <submittedName>
        <fullName evidence="1">Uncharacterized protein</fullName>
    </submittedName>
</protein>
<keyword evidence="2" id="KW-1185">Reference proteome</keyword>
<dbReference type="AlphaFoldDB" id="C6LDH1"/>
<accession>C6LDH1</accession>
<organism evidence="1 2">
    <name type="scientific">Marvinbryantia formatexigens DSM 14469</name>
    <dbReference type="NCBI Taxonomy" id="478749"/>
    <lineage>
        <taxon>Bacteria</taxon>
        <taxon>Bacillati</taxon>
        <taxon>Bacillota</taxon>
        <taxon>Clostridia</taxon>
        <taxon>Lachnospirales</taxon>
        <taxon>Lachnospiraceae</taxon>
        <taxon>Marvinbryantia</taxon>
    </lineage>
</organism>
<evidence type="ECO:0000313" key="2">
    <source>
        <dbReference type="Proteomes" id="UP000005561"/>
    </source>
</evidence>
<proteinExistence type="predicted"/>
<sequence>MTSAGGSQIDCKVIFRHFFHILSRFSLDFLFLYVYHKGNGWKI</sequence>
<gene>
    <name evidence="1" type="ORF">BRYFOR_06579</name>
</gene>
<name>C6LDH1_9FIRM</name>
<dbReference type="Proteomes" id="UP000005561">
    <property type="component" value="Unassembled WGS sequence"/>
</dbReference>
<dbReference type="EMBL" id="ACCL02000006">
    <property type="protein sequence ID" value="EET61404.1"/>
    <property type="molecule type" value="Genomic_DNA"/>
</dbReference>
<comment type="caution">
    <text evidence="1">The sequence shown here is derived from an EMBL/GenBank/DDBJ whole genome shotgun (WGS) entry which is preliminary data.</text>
</comment>